<dbReference type="Gene3D" id="3.30.70.120">
    <property type="match status" value="1"/>
</dbReference>
<dbReference type="InterPro" id="IPR004323">
    <property type="entry name" value="Ion_tolerance_CutA"/>
</dbReference>
<dbReference type="GO" id="GO:0010038">
    <property type="term" value="P:response to metal ion"/>
    <property type="evidence" value="ECO:0007669"/>
    <property type="project" value="InterPro"/>
</dbReference>
<dbReference type="AlphaFoldDB" id="A0A7V4XUZ5"/>
<dbReference type="PANTHER" id="PTHR23419">
    <property type="entry name" value="DIVALENT CATION TOLERANCE CUTA-RELATED"/>
    <property type="match status" value="1"/>
</dbReference>
<dbReference type="PANTHER" id="PTHR23419:SF8">
    <property type="entry name" value="FI09726P"/>
    <property type="match status" value="1"/>
</dbReference>
<dbReference type="GO" id="GO:0005507">
    <property type="term" value="F:copper ion binding"/>
    <property type="evidence" value="ECO:0007669"/>
    <property type="project" value="TreeGrafter"/>
</dbReference>
<accession>A0A7V4XUZ5</accession>
<dbReference type="InterPro" id="IPR015867">
    <property type="entry name" value="N-reg_PII/ATP_PRibTrfase_C"/>
</dbReference>
<dbReference type="EMBL" id="DTKL01000081">
    <property type="protein sequence ID" value="HGY95621.1"/>
    <property type="molecule type" value="Genomic_DNA"/>
</dbReference>
<comment type="similarity">
    <text evidence="1">Belongs to the CutA family.</text>
</comment>
<comment type="caution">
    <text evidence="2">The sequence shown here is derived from an EMBL/GenBank/DDBJ whole genome shotgun (WGS) entry which is preliminary data.</text>
</comment>
<name>A0A7V4XUZ5_9BACT</name>
<dbReference type="Pfam" id="PF03091">
    <property type="entry name" value="CutA1"/>
    <property type="match status" value="1"/>
</dbReference>
<reference evidence="2" key="1">
    <citation type="journal article" date="2020" name="mSystems">
        <title>Genome- and Community-Level Interaction Insights into Carbon Utilization and Element Cycling Functions of Hydrothermarchaeota in Hydrothermal Sediment.</title>
        <authorList>
            <person name="Zhou Z."/>
            <person name="Liu Y."/>
            <person name="Xu W."/>
            <person name="Pan J."/>
            <person name="Luo Z.H."/>
            <person name="Li M."/>
        </authorList>
    </citation>
    <scope>NUCLEOTIDE SEQUENCE [LARGE SCALE GENOMIC DNA]</scope>
    <source>
        <strain evidence="2">SpSt-855</strain>
    </source>
</reference>
<protein>
    <submittedName>
        <fullName evidence="2">Divalent-cation tolerance protein CutA</fullName>
    </submittedName>
</protein>
<proteinExistence type="inferred from homology"/>
<evidence type="ECO:0000313" key="2">
    <source>
        <dbReference type="EMBL" id="HGY95621.1"/>
    </source>
</evidence>
<dbReference type="InterPro" id="IPR011322">
    <property type="entry name" value="N-reg_PII-like_a/b"/>
</dbReference>
<sequence length="117" mass="12860">MTSAPAAVTPSACVIFTTAASLEEAQRLAHSLIEARLAACVQMLPPMTSIYRWQGQIEQSSEVLMLLKTTRERLPQLEARLHELHSYEVPELLILDATASQAYATWLHQCVAPASKG</sequence>
<evidence type="ECO:0000256" key="1">
    <source>
        <dbReference type="ARBA" id="ARBA00010169"/>
    </source>
</evidence>
<organism evidence="2">
    <name type="scientific">Acidobacterium capsulatum</name>
    <dbReference type="NCBI Taxonomy" id="33075"/>
    <lineage>
        <taxon>Bacteria</taxon>
        <taxon>Pseudomonadati</taxon>
        <taxon>Acidobacteriota</taxon>
        <taxon>Terriglobia</taxon>
        <taxon>Terriglobales</taxon>
        <taxon>Acidobacteriaceae</taxon>
        <taxon>Acidobacterium</taxon>
    </lineage>
</organism>
<dbReference type="SUPFAM" id="SSF54913">
    <property type="entry name" value="GlnB-like"/>
    <property type="match status" value="1"/>
</dbReference>
<gene>
    <name evidence="2" type="ORF">ENW50_13190</name>
</gene>